<evidence type="ECO:0000313" key="1">
    <source>
        <dbReference type="EMBL" id="TDK63724.1"/>
    </source>
</evidence>
<sequence length="139" mass="15349">MQAEFWGILHDGGIESISGDVPGTVSINVSIRYLRQYFPGDGIGFRIELGNCTRFEYQEYDAAPIKDFAAIVAMDPEILSLNSGHVSVVVNCVMGSLTMAYEEASVFLDSGAPVTFDELCAASKAYWDEWRARIKKKVI</sequence>
<keyword evidence="2" id="KW-1185">Reference proteome</keyword>
<reference evidence="1 2" key="1">
    <citation type="submission" date="2019-03" db="EMBL/GenBank/DDBJ databases">
        <title>Sapientia aquatica gen. nov., sp. nov., isolated from a crater lake.</title>
        <authorList>
            <person name="Felfoldi T."/>
            <person name="Szabo A."/>
            <person name="Toth E."/>
            <person name="Schumann P."/>
            <person name="Keki Z."/>
            <person name="Marialigeti K."/>
            <person name="Mathe I."/>
        </authorList>
    </citation>
    <scope>NUCLEOTIDE SEQUENCE [LARGE SCALE GENOMIC DNA]</scope>
    <source>
        <strain evidence="1 2">SA-152</strain>
    </source>
</reference>
<proteinExistence type="predicted"/>
<organism evidence="1 2">
    <name type="scientific">Sapientia aquatica</name>
    <dbReference type="NCBI Taxonomy" id="1549640"/>
    <lineage>
        <taxon>Bacteria</taxon>
        <taxon>Pseudomonadati</taxon>
        <taxon>Pseudomonadota</taxon>
        <taxon>Betaproteobacteria</taxon>
        <taxon>Burkholderiales</taxon>
        <taxon>Oxalobacteraceae</taxon>
        <taxon>Sapientia</taxon>
    </lineage>
</organism>
<gene>
    <name evidence="1" type="ORF">E2I14_14215</name>
</gene>
<name>A0A4R5VWJ5_9BURK</name>
<dbReference type="Proteomes" id="UP000294829">
    <property type="component" value="Unassembled WGS sequence"/>
</dbReference>
<dbReference type="EMBL" id="SMYL01000008">
    <property type="protein sequence ID" value="TDK63724.1"/>
    <property type="molecule type" value="Genomic_DNA"/>
</dbReference>
<protein>
    <submittedName>
        <fullName evidence="1">Uncharacterized protein</fullName>
    </submittedName>
</protein>
<accession>A0A4R5VWJ5</accession>
<dbReference type="RefSeq" id="WP_133329676.1">
    <property type="nucleotide sequence ID" value="NZ_SMYL01000008.1"/>
</dbReference>
<comment type="caution">
    <text evidence="1">The sequence shown here is derived from an EMBL/GenBank/DDBJ whole genome shotgun (WGS) entry which is preliminary data.</text>
</comment>
<dbReference type="AlphaFoldDB" id="A0A4R5VWJ5"/>
<evidence type="ECO:0000313" key="2">
    <source>
        <dbReference type="Proteomes" id="UP000294829"/>
    </source>
</evidence>
<dbReference type="OrthoDB" id="8777357at2"/>